<accession>A0ABU0UXB4</accession>
<evidence type="ECO:0000313" key="2">
    <source>
        <dbReference type="EMBL" id="MDQ1209210.1"/>
    </source>
</evidence>
<dbReference type="EMBL" id="JAUTBK010000002">
    <property type="protein sequence ID" value="MDQ1209210.1"/>
    <property type="molecule type" value="Genomic_DNA"/>
</dbReference>
<reference evidence="2 3" key="1">
    <citation type="submission" date="2023-07" db="EMBL/GenBank/DDBJ databases">
        <title>Functional and genomic diversity of the sorghum phyllosphere microbiome.</title>
        <authorList>
            <person name="Shade A."/>
        </authorList>
    </citation>
    <scope>NUCLEOTIDE SEQUENCE [LARGE SCALE GENOMIC DNA]</scope>
    <source>
        <strain evidence="2 3">SORGH_AS_0887</strain>
    </source>
</reference>
<feature type="transmembrane region" description="Helical" evidence="1">
    <location>
        <begin position="77"/>
        <end position="102"/>
    </location>
</feature>
<organism evidence="2 3">
    <name type="scientific">Acinetobacter baylyi</name>
    <dbReference type="NCBI Taxonomy" id="202950"/>
    <lineage>
        <taxon>Bacteria</taxon>
        <taxon>Pseudomonadati</taxon>
        <taxon>Pseudomonadota</taxon>
        <taxon>Gammaproteobacteria</taxon>
        <taxon>Moraxellales</taxon>
        <taxon>Moraxellaceae</taxon>
        <taxon>Acinetobacter</taxon>
    </lineage>
</organism>
<keyword evidence="1" id="KW-0812">Transmembrane</keyword>
<dbReference type="Proteomes" id="UP001233360">
    <property type="component" value="Unassembled WGS sequence"/>
</dbReference>
<name>A0ABU0UXB4_ACIBI</name>
<comment type="caution">
    <text evidence="2">The sequence shown here is derived from an EMBL/GenBank/DDBJ whole genome shotgun (WGS) entry which is preliminary data.</text>
</comment>
<evidence type="ECO:0000313" key="3">
    <source>
        <dbReference type="Proteomes" id="UP001233360"/>
    </source>
</evidence>
<evidence type="ECO:0000256" key="1">
    <source>
        <dbReference type="SAM" id="Phobius"/>
    </source>
</evidence>
<proteinExistence type="predicted"/>
<keyword evidence="1" id="KW-0472">Membrane</keyword>
<keyword evidence="1" id="KW-1133">Transmembrane helix</keyword>
<keyword evidence="3" id="KW-1185">Reference proteome</keyword>
<gene>
    <name evidence="2" type="ORF">QE380_002133</name>
</gene>
<sequence>MKKHAVQQSIIYCCLLMAIGQNSQQECIASIADESAARYSVFRKNALILACKNAATIINVHKKAPDKSDAFSKNDQLFFVVFYFGKLCIYNAIVRFLLLTRITTLECIWIKSLCTASTLCLFISTLRDWHQDVL</sequence>
<protein>
    <recommendedName>
        <fullName evidence="4">Secreted protein</fullName>
    </recommendedName>
</protein>
<evidence type="ECO:0008006" key="4">
    <source>
        <dbReference type="Google" id="ProtNLM"/>
    </source>
</evidence>